<dbReference type="FunFam" id="1.10.3470.10:FF:000001">
    <property type="entry name" value="Vitamin B12 ABC transporter permease BtuC"/>
    <property type="match status" value="1"/>
</dbReference>
<dbReference type="InterPro" id="IPR037294">
    <property type="entry name" value="ABC_BtuC-like"/>
</dbReference>
<proteinExistence type="inferred from homology"/>
<protein>
    <submittedName>
        <fullName evidence="9">Iron ABC transporter permease</fullName>
    </submittedName>
</protein>
<evidence type="ECO:0000256" key="7">
    <source>
        <dbReference type="ARBA" id="ARBA00023136"/>
    </source>
</evidence>
<sequence>MSKFITVRKGNFSFLIEKKNLRVMSVLFVSLLITLILSIGIGSTLVPLSEIIQTLFGQGSKQYDFIILSLRLPRVLVAILIGAALGVSGAILQGVIRNPLASPDIIGITNGAAFAATAFIVYLGGSVSIKLLPLAAIIGAITVSVLIYLLAWKKGVSPFRLVLIGIGMATAMGSLTTFMIVVTNAYTAAEAYVWLTGSIYAASMQKFYVLLPFVLVFVILALVLSRNVSVQELGDDVATSLGSRVQLQRFLLVFISVILAGAAVAIGGAIGFVGLIAPHISRKMVGASFGSLIPTAALVGALLVALADLIGRTAFQPYDVPAGIFTAAIGAPFFIYLIYRNRNK</sequence>
<keyword evidence="3" id="KW-0813">Transport</keyword>
<dbReference type="GO" id="GO:0022857">
    <property type="term" value="F:transmembrane transporter activity"/>
    <property type="evidence" value="ECO:0007669"/>
    <property type="project" value="InterPro"/>
</dbReference>
<name>A0A4Q0VVU8_9BACI</name>
<dbReference type="AlphaFoldDB" id="A0A4Q0VVU8"/>
<reference evidence="9 10" key="1">
    <citation type="journal article" date="2019" name="Int. J. Syst. Evol. Microbiol.">
        <title>Anaerobacillus alkaliphilus sp. nov., a novel alkaliphilic and moderately halophilic bacterium.</title>
        <authorList>
            <person name="Borsodi A.K."/>
            <person name="Aszalos J.M."/>
            <person name="Bihari P."/>
            <person name="Nagy I."/>
            <person name="Schumann P."/>
            <person name="Sproer C."/>
            <person name="Kovacs A.L."/>
            <person name="Boka K."/>
            <person name="Dobosy P."/>
            <person name="Ovari M."/>
            <person name="Szili-Kovacs T."/>
            <person name="Toth E."/>
        </authorList>
    </citation>
    <scope>NUCLEOTIDE SEQUENCE [LARGE SCALE GENOMIC DNA]</scope>
    <source>
        <strain evidence="9 10">B16-10</strain>
    </source>
</reference>
<dbReference type="EMBL" id="QOUX01000021">
    <property type="protein sequence ID" value="RXJ02752.1"/>
    <property type="molecule type" value="Genomic_DNA"/>
</dbReference>
<accession>A0A4Q0VVU8</accession>
<evidence type="ECO:0000256" key="8">
    <source>
        <dbReference type="SAM" id="Phobius"/>
    </source>
</evidence>
<dbReference type="PANTHER" id="PTHR30472">
    <property type="entry name" value="FERRIC ENTEROBACTIN TRANSPORT SYSTEM PERMEASE PROTEIN"/>
    <property type="match status" value="1"/>
</dbReference>
<keyword evidence="7 8" id="KW-0472">Membrane</keyword>
<dbReference type="InterPro" id="IPR000522">
    <property type="entry name" value="ABC_transptr_permease_BtuC"/>
</dbReference>
<keyword evidence="6 8" id="KW-1133">Transmembrane helix</keyword>
<evidence type="ECO:0000256" key="2">
    <source>
        <dbReference type="ARBA" id="ARBA00007935"/>
    </source>
</evidence>
<dbReference type="Proteomes" id="UP000290649">
    <property type="component" value="Unassembled WGS sequence"/>
</dbReference>
<evidence type="ECO:0000313" key="9">
    <source>
        <dbReference type="EMBL" id="RXJ02752.1"/>
    </source>
</evidence>
<feature type="transmembrane region" description="Helical" evidence="8">
    <location>
        <begin position="21"/>
        <end position="41"/>
    </location>
</feature>
<evidence type="ECO:0000256" key="1">
    <source>
        <dbReference type="ARBA" id="ARBA00004651"/>
    </source>
</evidence>
<dbReference type="Pfam" id="PF01032">
    <property type="entry name" value="FecCD"/>
    <property type="match status" value="1"/>
</dbReference>
<evidence type="ECO:0000313" key="10">
    <source>
        <dbReference type="Proteomes" id="UP000290649"/>
    </source>
</evidence>
<feature type="transmembrane region" description="Helical" evidence="8">
    <location>
        <begin position="131"/>
        <end position="150"/>
    </location>
</feature>
<evidence type="ECO:0000256" key="5">
    <source>
        <dbReference type="ARBA" id="ARBA00022692"/>
    </source>
</evidence>
<feature type="transmembrane region" description="Helical" evidence="8">
    <location>
        <begin position="250"/>
        <end position="277"/>
    </location>
</feature>
<dbReference type="CDD" id="cd06550">
    <property type="entry name" value="TM_ABC_iron-siderophores_like"/>
    <property type="match status" value="1"/>
</dbReference>
<comment type="similarity">
    <text evidence="2">Belongs to the binding-protein-dependent transport system permease family. FecCD subfamily.</text>
</comment>
<dbReference type="SUPFAM" id="SSF81345">
    <property type="entry name" value="ABC transporter involved in vitamin B12 uptake, BtuC"/>
    <property type="match status" value="1"/>
</dbReference>
<evidence type="ECO:0000256" key="4">
    <source>
        <dbReference type="ARBA" id="ARBA00022475"/>
    </source>
</evidence>
<feature type="transmembrane region" description="Helical" evidence="8">
    <location>
        <begin position="322"/>
        <end position="339"/>
    </location>
</feature>
<organism evidence="9 10">
    <name type="scientific">Anaerobacillus alkaliphilus</name>
    <dbReference type="NCBI Taxonomy" id="1548597"/>
    <lineage>
        <taxon>Bacteria</taxon>
        <taxon>Bacillati</taxon>
        <taxon>Bacillota</taxon>
        <taxon>Bacilli</taxon>
        <taxon>Bacillales</taxon>
        <taxon>Bacillaceae</taxon>
        <taxon>Anaerobacillus</taxon>
    </lineage>
</organism>
<dbReference type="RefSeq" id="WP_129077260.1">
    <property type="nucleotide sequence ID" value="NZ_QOUX01000021.1"/>
</dbReference>
<feature type="transmembrane region" description="Helical" evidence="8">
    <location>
        <begin position="162"/>
        <end position="187"/>
    </location>
</feature>
<dbReference type="PANTHER" id="PTHR30472:SF24">
    <property type="entry name" value="FERRIC ENTEROBACTIN TRANSPORT SYSTEM PERMEASE PROTEIN FEPG"/>
    <property type="match status" value="1"/>
</dbReference>
<dbReference type="OrthoDB" id="9811721at2"/>
<keyword evidence="5 8" id="KW-0812">Transmembrane</keyword>
<evidence type="ECO:0000256" key="6">
    <source>
        <dbReference type="ARBA" id="ARBA00022989"/>
    </source>
</evidence>
<comment type="caution">
    <text evidence="9">The sequence shown here is derived from an EMBL/GenBank/DDBJ whole genome shotgun (WGS) entry which is preliminary data.</text>
</comment>
<dbReference type="Gene3D" id="1.10.3470.10">
    <property type="entry name" value="ABC transporter involved in vitamin B12 uptake, BtuC"/>
    <property type="match status" value="1"/>
</dbReference>
<gene>
    <name evidence="9" type="ORF">DS745_05420</name>
</gene>
<dbReference type="GO" id="GO:0005886">
    <property type="term" value="C:plasma membrane"/>
    <property type="evidence" value="ECO:0007669"/>
    <property type="project" value="UniProtKB-SubCell"/>
</dbReference>
<comment type="subcellular location">
    <subcellularLocation>
        <location evidence="1">Cell membrane</location>
        <topology evidence="1">Multi-pass membrane protein</topology>
    </subcellularLocation>
</comment>
<feature type="transmembrane region" description="Helical" evidence="8">
    <location>
        <begin position="207"/>
        <end position="224"/>
    </location>
</feature>
<feature type="transmembrane region" description="Helical" evidence="8">
    <location>
        <begin position="75"/>
        <end position="96"/>
    </location>
</feature>
<keyword evidence="10" id="KW-1185">Reference proteome</keyword>
<evidence type="ECO:0000256" key="3">
    <source>
        <dbReference type="ARBA" id="ARBA00022448"/>
    </source>
</evidence>
<feature type="transmembrane region" description="Helical" evidence="8">
    <location>
        <begin position="289"/>
        <end position="310"/>
    </location>
</feature>
<feature type="transmembrane region" description="Helical" evidence="8">
    <location>
        <begin position="105"/>
        <end position="125"/>
    </location>
</feature>
<dbReference type="GO" id="GO:0033214">
    <property type="term" value="P:siderophore-iron import into cell"/>
    <property type="evidence" value="ECO:0007669"/>
    <property type="project" value="TreeGrafter"/>
</dbReference>
<keyword evidence="4" id="KW-1003">Cell membrane</keyword>